<evidence type="ECO:0000259" key="2">
    <source>
        <dbReference type="Pfam" id="PF14805"/>
    </source>
</evidence>
<dbReference type="Proteomes" id="UP000005540">
    <property type="component" value="Unassembled WGS sequence"/>
</dbReference>
<accession>C4FI65</accession>
<feature type="domain" description="Tetrahydrodipicolinate-N-succinyltransferase chain A" evidence="2">
    <location>
        <begin position="3"/>
        <end position="44"/>
    </location>
</feature>
<keyword evidence="3" id="KW-0012">Acyltransferase</keyword>
<dbReference type="InterPro" id="IPR037133">
    <property type="entry name" value="THP_succinylTrfase_N_sf"/>
</dbReference>
<dbReference type="EC" id="2.3.1.117" evidence="3"/>
<keyword evidence="3" id="KW-0808">Transferase</keyword>
<dbReference type="GO" id="GO:0008666">
    <property type="term" value="F:2,3,4,5-tetrahydropyridine-2,6-dicarboxylate N-succinyltransferase activity"/>
    <property type="evidence" value="ECO:0007669"/>
    <property type="project" value="UniProtKB-EC"/>
</dbReference>
<dbReference type="EMBL" id="ABZS01000014">
    <property type="protein sequence ID" value="EEP61252.1"/>
    <property type="molecule type" value="Genomic_DNA"/>
</dbReference>
<protein>
    <submittedName>
        <fullName evidence="3">2,3,4,5-tetrahydropyridine-2,6-dicarboxylate N-succinyltransferase</fullName>
        <ecNumber evidence="3">2.3.1.117</ecNumber>
    </submittedName>
</protein>
<evidence type="ECO:0000313" key="3">
    <source>
        <dbReference type="EMBL" id="EEP61252.1"/>
    </source>
</evidence>
<dbReference type="InterPro" id="IPR023180">
    <property type="entry name" value="THP_succinylTrfase_dom1"/>
</dbReference>
<dbReference type="Gene3D" id="1.10.166.10">
    <property type="entry name" value="Tetrahydrodipicolinate-N-succinyltransferase, N-terminal domain"/>
    <property type="match status" value="1"/>
</dbReference>
<proteinExistence type="inferred from homology"/>
<reference evidence="3 4" key="1">
    <citation type="submission" date="2009-04" db="EMBL/GenBank/DDBJ databases">
        <authorList>
            <person name="Reysenbach A.-L."/>
            <person name="Heidelberg J.F."/>
            <person name="Nelson W.C."/>
        </authorList>
    </citation>
    <scope>NUCLEOTIDE SEQUENCE [LARGE SCALE GENOMIC DNA]</scope>
    <source>
        <strain evidence="3 4">SS-5</strain>
    </source>
</reference>
<comment type="similarity">
    <text evidence="1">Belongs to the transferase hexapeptide repeat family.</text>
</comment>
<sequence length="45" mass="5413">MEELKKLILEAWENRELLKENKYKEAVRETIDLLDNGKIRVAEKI</sequence>
<organism evidence="3 4">
    <name type="scientific">Sulfurihydrogenibium yellowstonense SS-5</name>
    <dbReference type="NCBI Taxonomy" id="432331"/>
    <lineage>
        <taxon>Bacteria</taxon>
        <taxon>Pseudomonadati</taxon>
        <taxon>Aquificota</taxon>
        <taxon>Aquificia</taxon>
        <taxon>Aquificales</taxon>
        <taxon>Hydrogenothermaceae</taxon>
        <taxon>Sulfurihydrogenibium</taxon>
    </lineage>
</organism>
<dbReference type="Pfam" id="PF14805">
    <property type="entry name" value="THDPS_N_2"/>
    <property type="match status" value="1"/>
</dbReference>
<keyword evidence="4" id="KW-1185">Reference proteome</keyword>
<gene>
    <name evidence="3" type="ORF">SULYE_0249</name>
</gene>
<name>C4FI65_9AQUI</name>
<evidence type="ECO:0000313" key="4">
    <source>
        <dbReference type="Proteomes" id="UP000005540"/>
    </source>
</evidence>
<dbReference type="AlphaFoldDB" id="C4FI65"/>
<comment type="caution">
    <text evidence="3">The sequence shown here is derived from an EMBL/GenBank/DDBJ whole genome shotgun (WGS) entry which is preliminary data.</text>
</comment>
<feature type="non-terminal residue" evidence="3">
    <location>
        <position position="45"/>
    </location>
</feature>
<evidence type="ECO:0000256" key="1">
    <source>
        <dbReference type="ARBA" id="ARBA00007274"/>
    </source>
</evidence>